<dbReference type="EMBL" id="BAAARW010000012">
    <property type="protein sequence ID" value="GAA2418384.1"/>
    <property type="molecule type" value="Genomic_DNA"/>
</dbReference>
<evidence type="ECO:0000256" key="1">
    <source>
        <dbReference type="SAM" id="MobiDB-lite"/>
    </source>
</evidence>
<evidence type="ECO:0000259" key="3">
    <source>
        <dbReference type="Pfam" id="PF07995"/>
    </source>
</evidence>
<dbReference type="InterPro" id="IPR011042">
    <property type="entry name" value="6-blade_b-propeller_TolB-like"/>
</dbReference>
<proteinExistence type="predicted"/>
<dbReference type="SUPFAM" id="SSF50952">
    <property type="entry name" value="Soluble quinoprotein glucose dehydrogenase"/>
    <property type="match status" value="1"/>
</dbReference>
<dbReference type="Pfam" id="PF07995">
    <property type="entry name" value="GSDH"/>
    <property type="match status" value="1"/>
</dbReference>
<organism evidence="4 5">
    <name type="scientific">Actinomadura vinacea</name>
    <dbReference type="NCBI Taxonomy" id="115336"/>
    <lineage>
        <taxon>Bacteria</taxon>
        <taxon>Bacillati</taxon>
        <taxon>Actinomycetota</taxon>
        <taxon>Actinomycetes</taxon>
        <taxon>Streptosporangiales</taxon>
        <taxon>Thermomonosporaceae</taxon>
        <taxon>Actinomadura</taxon>
    </lineage>
</organism>
<protein>
    <submittedName>
        <fullName evidence="4">PQQ-dependent sugar dehydrogenase</fullName>
    </submittedName>
</protein>
<dbReference type="Gene3D" id="2.120.10.30">
    <property type="entry name" value="TolB, C-terminal domain"/>
    <property type="match status" value="1"/>
</dbReference>
<evidence type="ECO:0000313" key="4">
    <source>
        <dbReference type="EMBL" id="GAA2418384.1"/>
    </source>
</evidence>
<comment type="caution">
    <text evidence="4">The sequence shown here is derived from an EMBL/GenBank/DDBJ whole genome shotgun (WGS) entry which is preliminary data.</text>
</comment>
<feature type="signal peptide" evidence="2">
    <location>
        <begin position="1"/>
        <end position="24"/>
    </location>
</feature>
<keyword evidence="2" id="KW-0732">Signal</keyword>
<evidence type="ECO:0000256" key="2">
    <source>
        <dbReference type="SAM" id="SignalP"/>
    </source>
</evidence>
<dbReference type="InterPro" id="IPR011041">
    <property type="entry name" value="Quinoprot_gluc/sorb_DH_b-prop"/>
</dbReference>
<feature type="chain" id="PRO_5045154816" evidence="2">
    <location>
        <begin position="25"/>
        <end position="372"/>
    </location>
</feature>
<sequence>MRQHSISAVAVATVLLAGACSSGAEGGGGGGAARTPAPIASSGGGTVPGAARIGAARELATGLEVPWGVAFLPGGDALVTERNSGDLLRVTPQGRVGEVGKVPGVAAEGEGGLMGVAVSPSFDRDRYVYLYFTAADDNRVVRFRYDDRVGALQPIVTGIPKGSNHNGGRIAFGPDGLLYIATGERYELELAQDRDSLGGKILRVTPDGKPAPGNPYRTRLWSYGHRNVQGLAWDEGKRMYATEFGQERFDEINRIERGANYGWPRVEGVGGQRQYTDPLLTWATAESSPSGLAYAGGSLWAAGLRGERLWQVPLDGKGGAGRPIAHFEGRYGRIRAAAATPDGRSLWITTSNRDGRGDPRQGDDKILVVPLR</sequence>
<dbReference type="PANTHER" id="PTHR19328">
    <property type="entry name" value="HEDGEHOG-INTERACTING PROTEIN"/>
    <property type="match status" value="1"/>
</dbReference>
<evidence type="ECO:0000313" key="5">
    <source>
        <dbReference type="Proteomes" id="UP001501231"/>
    </source>
</evidence>
<reference evidence="4 5" key="1">
    <citation type="journal article" date="2019" name="Int. J. Syst. Evol. Microbiol.">
        <title>The Global Catalogue of Microorganisms (GCM) 10K type strain sequencing project: providing services to taxonomists for standard genome sequencing and annotation.</title>
        <authorList>
            <consortium name="The Broad Institute Genomics Platform"/>
            <consortium name="The Broad Institute Genome Sequencing Center for Infectious Disease"/>
            <person name="Wu L."/>
            <person name="Ma J."/>
        </authorList>
    </citation>
    <scope>NUCLEOTIDE SEQUENCE [LARGE SCALE GENOMIC DNA]</scope>
    <source>
        <strain evidence="4 5">JCM 3325</strain>
    </source>
</reference>
<name>A0ABN3J1P8_9ACTN</name>
<dbReference type="InterPro" id="IPR012938">
    <property type="entry name" value="Glc/Sorbosone_DH"/>
</dbReference>
<dbReference type="RefSeq" id="WP_344589700.1">
    <property type="nucleotide sequence ID" value="NZ_BAAARW010000012.1"/>
</dbReference>
<keyword evidence="5" id="KW-1185">Reference proteome</keyword>
<dbReference type="PANTHER" id="PTHR19328:SF13">
    <property type="entry name" value="HIPL1 PROTEIN"/>
    <property type="match status" value="1"/>
</dbReference>
<gene>
    <name evidence="4" type="ORF">GCM10010191_31410</name>
</gene>
<accession>A0ABN3J1P8</accession>
<dbReference type="PROSITE" id="PS51257">
    <property type="entry name" value="PROKAR_LIPOPROTEIN"/>
    <property type="match status" value="1"/>
</dbReference>
<feature type="region of interest" description="Disordered" evidence="1">
    <location>
        <begin position="25"/>
        <end position="44"/>
    </location>
</feature>
<feature type="domain" description="Glucose/Sorbosone dehydrogenase" evidence="3">
    <location>
        <begin position="63"/>
        <end position="356"/>
    </location>
</feature>
<dbReference type="Proteomes" id="UP001501231">
    <property type="component" value="Unassembled WGS sequence"/>
</dbReference>